<keyword evidence="5 11" id="KW-0067">ATP-binding</keyword>
<dbReference type="GO" id="GO:0033202">
    <property type="term" value="C:DNA helicase complex"/>
    <property type="evidence" value="ECO:0007669"/>
    <property type="project" value="TreeGrafter"/>
</dbReference>
<dbReference type="eggNOG" id="COG0210">
    <property type="taxonomic scope" value="Bacteria"/>
</dbReference>
<keyword evidence="7" id="KW-0413">Isomerase</keyword>
<dbReference type="InterPro" id="IPR014017">
    <property type="entry name" value="DNA_helicase_UvrD-like_C"/>
</dbReference>
<evidence type="ECO:0000256" key="11">
    <source>
        <dbReference type="PROSITE-ProRule" id="PRU00560"/>
    </source>
</evidence>
<organism evidence="14 15">
    <name type="scientific">Paenibacillus polymyxa (strain SC2)</name>
    <name type="common">Bacillus polymyxa</name>
    <dbReference type="NCBI Taxonomy" id="886882"/>
    <lineage>
        <taxon>Bacteria</taxon>
        <taxon>Bacillati</taxon>
        <taxon>Bacillota</taxon>
        <taxon>Bacilli</taxon>
        <taxon>Bacillales</taxon>
        <taxon>Paenibacillaceae</taxon>
        <taxon>Paenibacillus</taxon>
    </lineage>
</organism>
<dbReference type="Proteomes" id="UP000006868">
    <property type="component" value="Plasmid pSC2"/>
</dbReference>
<dbReference type="KEGG" id="ppm:PPSC2_28660"/>
<evidence type="ECO:0000256" key="6">
    <source>
        <dbReference type="ARBA" id="ARBA00023125"/>
    </source>
</evidence>
<proteinExistence type="inferred from homology"/>
<dbReference type="Pfam" id="PF13361">
    <property type="entry name" value="UvrD_C"/>
    <property type="match status" value="1"/>
</dbReference>
<dbReference type="SUPFAM" id="SSF52540">
    <property type="entry name" value="P-loop containing nucleoside triphosphate hydrolases"/>
    <property type="match status" value="1"/>
</dbReference>
<dbReference type="GO" id="GO:0003677">
    <property type="term" value="F:DNA binding"/>
    <property type="evidence" value="ECO:0007669"/>
    <property type="project" value="UniProtKB-KW"/>
</dbReference>
<dbReference type="InterPro" id="IPR000212">
    <property type="entry name" value="DNA_helicase_UvrD/REP"/>
</dbReference>
<keyword evidence="14" id="KW-0614">Plasmid</keyword>
<dbReference type="InterPro" id="IPR027417">
    <property type="entry name" value="P-loop_NTPase"/>
</dbReference>
<dbReference type="Gene3D" id="3.40.50.300">
    <property type="entry name" value="P-loop containing nucleotide triphosphate hydrolases"/>
    <property type="match status" value="2"/>
</dbReference>
<evidence type="ECO:0000256" key="10">
    <source>
        <dbReference type="ARBA" id="ARBA00048988"/>
    </source>
</evidence>
<dbReference type="GO" id="GO:0005829">
    <property type="term" value="C:cytosol"/>
    <property type="evidence" value="ECO:0007669"/>
    <property type="project" value="TreeGrafter"/>
</dbReference>
<accession>E3EKZ6</accession>
<evidence type="ECO:0000256" key="4">
    <source>
        <dbReference type="ARBA" id="ARBA00022806"/>
    </source>
</evidence>
<evidence type="ECO:0000259" key="13">
    <source>
        <dbReference type="PROSITE" id="PS51217"/>
    </source>
</evidence>
<feature type="domain" description="UvrD-like helicase ATP-binding" evidence="12">
    <location>
        <begin position="15"/>
        <end position="310"/>
    </location>
</feature>
<keyword evidence="4 11" id="KW-0347">Helicase</keyword>
<dbReference type="AlphaFoldDB" id="E3EKZ6"/>
<protein>
    <recommendedName>
        <fullName evidence="9">DNA 3'-5' helicase</fullName>
        <ecNumber evidence="9">5.6.2.4</ecNumber>
    </recommendedName>
</protein>
<evidence type="ECO:0000256" key="3">
    <source>
        <dbReference type="ARBA" id="ARBA00022801"/>
    </source>
</evidence>
<dbReference type="InterPro" id="IPR013986">
    <property type="entry name" value="DExx_box_DNA_helicase_dom_sf"/>
</dbReference>
<dbReference type="GO" id="GO:0000725">
    <property type="term" value="P:recombinational repair"/>
    <property type="evidence" value="ECO:0007669"/>
    <property type="project" value="TreeGrafter"/>
</dbReference>
<gene>
    <name evidence="14" type="ORF">PPSC2_28660</name>
</gene>
<name>E3EKZ6_PAEPS</name>
<geneLocation type="plasmid" evidence="14 15">
    <name>pSC2</name>
</geneLocation>
<dbReference type="GO" id="GO:0043138">
    <property type="term" value="F:3'-5' DNA helicase activity"/>
    <property type="evidence" value="ECO:0007669"/>
    <property type="project" value="UniProtKB-EC"/>
</dbReference>
<dbReference type="InterPro" id="IPR014016">
    <property type="entry name" value="UvrD-like_ATP-bd"/>
</dbReference>
<dbReference type="GO" id="GO:0005524">
    <property type="term" value="F:ATP binding"/>
    <property type="evidence" value="ECO:0007669"/>
    <property type="project" value="UniProtKB-UniRule"/>
</dbReference>
<dbReference type="PATRIC" id="fig|886882.15.peg.6082"/>
<evidence type="ECO:0000256" key="2">
    <source>
        <dbReference type="ARBA" id="ARBA00022741"/>
    </source>
</evidence>
<keyword evidence="6" id="KW-0238">DNA-binding</keyword>
<dbReference type="OrthoDB" id="9810135at2"/>
<dbReference type="Pfam" id="PF00580">
    <property type="entry name" value="UvrD-helicase"/>
    <property type="match status" value="1"/>
</dbReference>
<evidence type="ECO:0000259" key="12">
    <source>
        <dbReference type="PROSITE" id="PS51198"/>
    </source>
</evidence>
<evidence type="ECO:0000313" key="14">
    <source>
        <dbReference type="EMBL" id="ADO59901.1"/>
    </source>
</evidence>
<keyword evidence="3 11" id="KW-0378">Hydrolase</keyword>
<dbReference type="GO" id="GO:0016887">
    <property type="term" value="F:ATP hydrolysis activity"/>
    <property type="evidence" value="ECO:0007669"/>
    <property type="project" value="RHEA"/>
</dbReference>
<dbReference type="PROSITE" id="PS51198">
    <property type="entry name" value="UVRD_HELICASE_ATP_BIND"/>
    <property type="match status" value="1"/>
</dbReference>
<dbReference type="PANTHER" id="PTHR11070:SF2">
    <property type="entry name" value="ATP-DEPENDENT DNA HELICASE SRS2"/>
    <property type="match status" value="1"/>
</dbReference>
<evidence type="ECO:0000256" key="5">
    <source>
        <dbReference type="ARBA" id="ARBA00022840"/>
    </source>
</evidence>
<evidence type="ECO:0000256" key="9">
    <source>
        <dbReference type="ARBA" id="ARBA00034808"/>
    </source>
</evidence>
<dbReference type="CDD" id="cd17932">
    <property type="entry name" value="DEXQc_UvrD"/>
    <property type="match status" value="1"/>
</dbReference>
<sequence length="737" mass="85181">MEVDFFEQKKQETGVNLSAVQREAVEHTEGALLVLASPGSGKTTMMIMKIGYLIEEKDVDPSRIRAVTFSNASATDMDNRFDKLFPHLKDNKVKFSTIHSFAFEVVRAYFKKNNIRYQLIEGNMDKPNSEPCRVVNKLNKRIILRRIFREVTQENVTEEQMEELLSYISYIKNKLIPYDQLEDIETSIPSASEIFLSYEEFKCADFTNRLVDYDDMLVIANDALEKDAGMLAEYQSMFDYFLTDESQDNSLVQNLIIEKLVRLKGNICVVADDDQSIYGWRGAAPEYLLNFKEVYPNAKILYMVQNYRSTKDIVEVANQFIKRNKNRYDKEMFTEKESFKPIQLSHLDTYEAQIRHIVEKVKYAPVKKEVAILYRNNSSSIALIDELEHQGIPFYIKDSDNKFFSHWIIEDILNFMRMSYSDKHPILLEKIHTKFNGYINKPQIEYLKEINNKASVFDNLLKLNVPVYQRKNLGKCKEIFKRINQLRPDQAIRVIRDELGYEKKLVKMCESLGFKKEYLLSILNTLQGIGSKLETLKDFAERLNYLRKVLSQSKFEKGKDVVTLSTFHSSKGLEFNQVIMIDLIEGVIPSKEVIKDFKSGKIDEMEEAVRLFYVGMTRARTDLELISYKRKDGESVQESSFVKDVKQIMFPNKGSKKKNVNQAKKIAFSDRSNAFKNIEEVTIGSKVKHATFGLGNIINVDTQIISIRFEKIGMKNLAAKICIEKGLLEAVAIADVG</sequence>
<dbReference type="EC" id="5.6.2.4" evidence="9"/>
<evidence type="ECO:0000313" key="15">
    <source>
        <dbReference type="Proteomes" id="UP000006868"/>
    </source>
</evidence>
<dbReference type="PANTHER" id="PTHR11070">
    <property type="entry name" value="UVRD / RECB / PCRA DNA HELICASE FAMILY MEMBER"/>
    <property type="match status" value="1"/>
</dbReference>
<evidence type="ECO:0000256" key="8">
    <source>
        <dbReference type="ARBA" id="ARBA00034617"/>
    </source>
</evidence>
<comment type="catalytic activity">
    <reaction evidence="10">
        <text>ATP + H2O = ADP + phosphate + H(+)</text>
        <dbReference type="Rhea" id="RHEA:13065"/>
        <dbReference type="ChEBI" id="CHEBI:15377"/>
        <dbReference type="ChEBI" id="CHEBI:15378"/>
        <dbReference type="ChEBI" id="CHEBI:30616"/>
        <dbReference type="ChEBI" id="CHEBI:43474"/>
        <dbReference type="ChEBI" id="CHEBI:456216"/>
        <dbReference type="EC" id="5.6.2.4"/>
    </reaction>
</comment>
<keyword evidence="2 11" id="KW-0547">Nucleotide-binding</keyword>
<dbReference type="PROSITE" id="PS51217">
    <property type="entry name" value="UVRD_HELICASE_CTER"/>
    <property type="match status" value="1"/>
</dbReference>
<dbReference type="RefSeq" id="WP_013386315.1">
    <property type="nucleotide sequence ID" value="NC_014628.2"/>
</dbReference>
<comment type="catalytic activity">
    <reaction evidence="8">
        <text>Couples ATP hydrolysis with the unwinding of duplex DNA by translocating in the 3'-5' direction.</text>
        <dbReference type="EC" id="5.6.2.4"/>
    </reaction>
</comment>
<feature type="binding site" evidence="11">
    <location>
        <begin position="36"/>
        <end position="43"/>
    </location>
    <ligand>
        <name>ATP</name>
        <dbReference type="ChEBI" id="CHEBI:30616"/>
    </ligand>
</feature>
<feature type="domain" description="UvrD-like helicase C-terminal" evidence="13">
    <location>
        <begin position="311"/>
        <end position="572"/>
    </location>
</feature>
<evidence type="ECO:0000256" key="1">
    <source>
        <dbReference type="ARBA" id="ARBA00009922"/>
    </source>
</evidence>
<evidence type="ECO:0000256" key="7">
    <source>
        <dbReference type="ARBA" id="ARBA00023235"/>
    </source>
</evidence>
<dbReference type="Gene3D" id="1.10.10.160">
    <property type="match status" value="1"/>
</dbReference>
<dbReference type="Gene3D" id="1.10.486.10">
    <property type="entry name" value="PCRA, domain 4"/>
    <property type="match status" value="1"/>
</dbReference>
<reference evidence="14 15" key="1">
    <citation type="journal article" date="2011" name="J. Bacteriol.">
        <title>Complete genome sequence of Paenibacillus polymyxa SC2, a strain of plant growth-promoting Rhizobacterium with broad-spectrum antimicrobial activity.</title>
        <authorList>
            <person name="Ma M."/>
            <person name="Wang C."/>
            <person name="Ding Y."/>
            <person name="Li L."/>
            <person name="Shen D."/>
            <person name="Jiang X."/>
            <person name="Guan D."/>
            <person name="Cao F."/>
            <person name="Chen H."/>
            <person name="Feng R."/>
            <person name="Wang X."/>
            <person name="Ge Y."/>
            <person name="Yao L."/>
            <person name="Bing X."/>
            <person name="Yang X."/>
            <person name="Li J."/>
            <person name="Du B."/>
        </authorList>
    </citation>
    <scope>NUCLEOTIDE SEQUENCE [LARGE SCALE GENOMIC DNA]</scope>
    <source>
        <strain evidence="14 15">SC2</strain>
        <plasmid evidence="15">pSC2</plasmid>
    </source>
</reference>
<dbReference type="EMBL" id="CP002214">
    <property type="protein sequence ID" value="ADO59901.1"/>
    <property type="molecule type" value="Genomic_DNA"/>
</dbReference>
<dbReference type="HOGENOM" id="CLU_004585_6_1_9"/>
<comment type="similarity">
    <text evidence="1">Belongs to the helicase family. UvrD subfamily.</text>
</comment>